<dbReference type="InterPro" id="IPR015421">
    <property type="entry name" value="PyrdxlP-dep_Trfase_major"/>
</dbReference>
<feature type="domain" description="Aminotransferase class V" evidence="8">
    <location>
        <begin position="3"/>
        <end position="368"/>
    </location>
</feature>
<evidence type="ECO:0000256" key="2">
    <source>
        <dbReference type="ARBA" id="ARBA00010447"/>
    </source>
</evidence>
<evidence type="ECO:0000313" key="9">
    <source>
        <dbReference type="EMBL" id="OGL52110.1"/>
    </source>
</evidence>
<dbReference type="EC" id="2.8.1.7" evidence="3"/>
<dbReference type="PANTHER" id="PTHR43586">
    <property type="entry name" value="CYSTEINE DESULFURASE"/>
    <property type="match status" value="1"/>
</dbReference>
<evidence type="ECO:0000256" key="3">
    <source>
        <dbReference type="ARBA" id="ARBA00012239"/>
    </source>
</evidence>
<comment type="similarity">
    <text evidence="2">Belongs to the class-V pyridoxal-phosphate-dependent aminotransferase family. Csd subfamily.</text>
</comment>
<dbReference type="PIRSF" id="PIRSF005572">
    <property type="entry name" value="NifS"/>
    <property type="match status" value="1"/>
</dbReference>
<dbReference type="Gene3D" id="3.40.640.10">
    <property type="entry name" value="Type I PLP-dependent aspartate aminotransferase-like (Major domain)"/>
    <property type="match status" value="1"/>
</dbReference>
<dbReference type="InterPro" id="IPR015422">
    <property type="entry name" value="PyrdxlP-dep_Trfase_small"/>
</dbReference>
<dbReference type="AlphaFoldDB" id="A0A1F7SEB7"/>
<dbReference type="InterPro" id="IPR020578">
    <property type="entry name" value="Aminotrans_V_PyrdxlP_BS"/>
</dbReference>
<dbReference type="InterPro" id="IPR015424">
    <property type="entry name" value="PyrdxlP-dep_Trfase"/>
</dbReference>
<protein>
    <recommendedName>
        <fullName evidence="3">cysteine desulfurase</fullName>
        <ecNumber evidence="3">2.8.1.7</ecNumber>
    </recommendedName>
</protein>
<comment type="cofactor">
    <cofactor evidence="1 7">
        <name>pyridoxal 5'-phosphate</name>
        <dbReference type="ChEBI" id="CHEBI:597326"/>
    </cofactor>
</comment>
<evidence type="ECO:0000256" key="5">
    <source>
        <dbReference type="ARBA" id="ARBA00022898"/>
    </source>
</evidence>
<evidence type="ECO:0000256" key="6">
    <source>
        <dbReference type="ARBA" id="ARBA00050776"/>
    </source>
</evidence>
<evidence type="ECO:0000256" key="1">
    <source>
        <dbReference type="ARBA" id="ARBA00001933"/>
    </source>
</evidence>
<dbReference type="GO" id="GO:0031071">
    <property type="term" value="F:cysteine desulfurase activity"/>
    <property type="evidence" value="ECO:0007669"/>
    <property type="project" value="UniProtKB-EC"/>
</dbReference>
<dbReference type="CDD" id="cd06453">
    <property type="entry name" value="SufS_like"/>
    <property type="match status" value="1"/>
</dbReference>
<evidence type="ECO:0000256" key="7">
    <source>
        <dbReference type="RuleBase" id="RU004504"/>
    </source>
</evidence>
<dbReference type="GO" id="GO:0006534">
    <property type="term" value="P:cysteine metabolic process"/>
    <property type="evidence" value="ECO:0007669"/>
    <property type="project" value="InterPro"/>
</dbReference>
<dbReference type="Pfam" id="PF00266">
    <property type="entry name" value="Aminotran_5"/>
    <property type="match status" value="1"/>
</dbReference>
<dbReference type="InterPro" id="IPR010970">
    <property type="entry name" value="Cys_dSase_SufS"/>
</dbReference>
<dbReference type="Gene3D" id="3.90.1150.10">
    <property type="entry name" value="Aspartate Aminotransferase, domain 1"/>
    <property type="match status" value="1"/>
</dbReference>
<comment type="caution">
    <text evidence="9">The sequence shown here is derived from an EMBL/GenBank/DDBJ whole genome shotgun (WGS) entry which is preliminary data.</text>
</comment>
<dbReference type="InterPro" id="IPR000192">
    <property type="entry name" value="Aminotrans_V_dom"/>
</dbReference>
<dbReference type="EMBL" id="MGDI01000033">
    <property type="protein sequence ID" value="OGL52110.1"/>
    <property type="molecule type" value="Genomic_DNA"/>
</dbReference>
<keyword evidence="4" id="KW-0808">Transferase</keyword>
<organism evidence="9 10">
    <name type="scientific">Candidatus Schekmanbacteria bacterium RIFCSPLOWO2_12_FULL_38_15</name>
    <dbReference type="NCBI Taxonomy" id="1817883"/>
    <lineage>
        <taxon>Bacteria</taxon>
        <taxon>Candidatus Schekmaniibacteriota</taxon>
    </lineage>
</organism>
<evidence type="ECO:0000259" key="8">
    <source>
        <dbReference type="Pfam" id="PF00266"/>
    </source>
</evidence>
<dbReference type="Proteomes" id="UP000178082">
    <property type="component" value="Unassembled WGS sequence"/>
</dbReference>
<gene>
    <name evidence="9" type="ORF">A3G31_06735</name>
</gene>
<dbReference type="PROSITE" id="PS00595">
    <property type="entry name" value="AA_TRANSFER_CLASS_5"/>
    <property type="match status" value="1"/>
</dbReference>
<name>A0A1F7SEB7_9BACT</name>
<keyword evidence="5" id="KW-0663">Pyridoxal phosphate</keyword>
<proteinExistence type="inferred from homology"/>
<evidence type="ECO:0000313" key="10">
    <source>
        <dbReference type="Proteomes" id="UP000178082"/>
    </source>
</evidence>
<reference evidence="9 10" key="1">
    <citation type="journal article" date="2016" name="Nat. Commun.">
        <title>Thousands of microbial genomes shed light on interconnected biogeochemical processes in an aquifer system.</title>
        <authorList>
            <person name="Anantharaman K."/>
            <person name="Brown C.T."/>
            <person name="Hug L.A."/>
            <person name="Sharon I."/>
            <person name="Castelle C.J."/>
            <person name="Probst A.J."/>
            <person name="Thomas B.C."/>
            <person name="Singh A."/>
            <person name="Wilkins M.J."/>
            <person name="Karaoz U."/>
            <person name="Brodie E.L."/>
            <person name="Williams K.H."/>
            <person name="Hubbard S.S."/>
            <person name="Banfield J.F."/>
        </authorList>
    </citation>
    <scope>NUCLEOTIDE SEQUENCE [LARGE SCALE GENOMIC DNA]</scope>
</reference>
<dbReference type="NCBIfam" id="TIGR01977">
    <property type="entry name" value="am_tr_V_EF2568"/>
    <property type="match status" value="1"/>
</dbReference>
<dbReference type="SUPFAM" id="SSF53383">
    <property type="entry name" value="PLP-dependent transferases"/>
    <property type="match status" value="1"/>
</dbReference>
<dbReference type="PANTHER" id="PTHR43586:SF4">
    <property type="entry name" value="ISOPENICILLIN N EPIMERASE"/>
    <property type="match status" value="1"/>
</dbReference>
<dbReference type="STRING" id="1817883.A3G31_06735"/>
<dbReference type="InterPro" id="IPR016454">
    <property type="entry name" value="Cysteine_dSase"/>
</dbReference>
<dbReference type="GO" id="GO:0030170">
    <property type="term" value="F:pyridoxal phosphate binding"/>
    <property type="evidence" value="ECO:0007669"/>
    <property type="project" value="InterPro"/>
</dbReference>
<sequence>MPIYLDNAATSFPKPPQVYEAVDHAMRNIGGSPGRGSHRMAVESARMIFETREDVAKFFNFPDSSRVIFTSNATDSLNLGLKGLLSPGNHVITSYIEHNSVTRPLKSLKKNGIEVTKVKTSSEGFVDPEDIKKAFKKNTKLVVINHASNVLGSINPVEEIGSICKKKGIKLLVDAAQTAGTIPVDIIKGNIDIFACSGHKSLFGIQGTGILIVGEEINLNSLKEGGTGSFSDDESQPEFFPDKLESGTLNTPGIASIKAGIDFINKTGIENIRKHKLGLTEQFLSGLSETKGILFYGTGDFSKKIPVLSFNIEGMQPGCIEKRLDEDFYIISRAGLHCSPDSHKTAGTYPDGAIRISPGFFNTFEDIDLTIDAIRKIAKSL</sequence>
<accession>A0A1F7SEB7</accession>
<evidence type="ECO:0000256" key="4">
    <source>
        <dbReference type="ARBA" id="ARBA00022679"/>
    </source>
</evidence>
<comment type="catalytic activity">
    <reaction evidence="6">
        <text>(sulfur carrier)-H + L-cysteine = (sulfur carrier)-SH + L-alanine</text>
        <dbReference type="Rhea" id="RHEA:43892"/>
        <dbReference type="Rhea" id="RHEA-COMP:14737"/>
        <dbReference type="Rhea" id="RHEA-COMP:14739"/>
        <dbReference type="ChEBI" id="CHEBI:29917"/>
        <dbReference type="ChEBI" id="CHEBI:35235"/>
        <dbReference type="ChEBI" id="CHEBI:57972"/>
        <dbReference type="ChEBI" id="CHEBI:64428"/>
        <dbReference type="EC" id="2.8.1.7"/>
    </reaction>
</comment>
<dbReference type="InterPro" id="IPR010969">
    <property type="entry name" value="Cys_dSase-rel_unknwn_funct"/>
</dbReference>